<keyword evidence="3" id="KW-1185">Reference proteome</keyword>
<dbReference type="Pfam" id="PF05099">
    <property type="entry name" value="TerB"/>
    <property type="match status" value="1"/>
</dbReference>
<dbReference type="InterPro" id="IPR029024">
    <property type="entry name" value="TerB-like"/>
</dbReference>
<dbReference type="EMBL" id="BMGI01000006">
    <property type="protein sequence ID" value="GGD47361.1"/>
    <property type="molecule type" value="Genomic_DNA"/>
</dbReference>
<accession>A0ABQ1QX59</accession>
<protein>
    <submittedName>
        <fullName evidence="2">Tellurite resistance protein</fullName>
    </submittedName>
</protein>
<organism evidence="2 3">
    <name type="scientific">Sinisalibacter lacisalsi</name>
    <dbReference type="NCBI Taxonomy" id="1526570"/>
    <lineage>
        <taxon>Bacteria</taxon>
        <taxon>Pseudomonadati</taxon>
        <taxon>Pseudomonadota</taxon>
        <taxon>Alphaproteobacteria</taxon>
        <taxon>Rhodobacterales</taxon>
        <taxon>Roseobacteraceae</taxon>
        <taxon>Sinisalibacter</taxon>
    </lineage>
</organism>
<dbReference type="SUPFAM" id="SSF158682">
    <property type="entry name" value="TerB-like"/>
    <property type="match status" value="1"/>
</dbReference>
<dbReference type="Proteomes" id="UP000617355">
    <property type="component" value="Unassembled WGS sequence"/>
</dbReference>
<dbReference type="Gene3D" id="1.10.3680.10">
    <property type="entry name" value="TerB-like"/>
    <property type="match status" value="1"/>
</dbReference>
<proteinExistence type="predicted"/>
<dbReference type="InterPro" id="IPR007791">
    <property type="entry name" value="DjlA_N"/>
</dbReference>
<dbReference type="CDD" id="cd07176">
    <property type="entry name" value="terB"/>
    <property type="match status" value="1"/>
</dbReference>
<gene>
    <name evidence="2" type="ORF">GCM10011358_33990</name>
</gene>
<evidence type="ECO:0000259" key="1">
    <source>
        <dbReference type="Pfam" id="PF05099"/>
    </source>
</evidence>
<evidence type="ECO:0000313" key="2">
    <source>
        <dbReference type="EMBL" id="GGD47361.1"/>
    </source>
</evidence>
<sequence length="143" mass="15742">MPDLPHALSPEDSLVAVMLAVSVSDSQIGTAELVRIEATVNHLPVFATYDMDRARTVSQVVFDLLTEDDGLDALFGLVRENLPEALWETAYALACDVAAADGALHTTELRILEEIRHELNIDRLHAAAIERGARARHMTLRDE</sequence>
<reference evidence="3" key="1">
    <citation type="journal article" date="2019" name="Int. J. Syst. Evol. Microbiol.">
        <title>The Global Catalogue of Microorganisms (GCM) 10K type strain sequencing project: providing services to taxonomists for standard genome sequencing and annotation.</title>
        <authorList>
            <consortium name="The Broad Institute Genomics Platform"/>
            <consortium name="The Broad Institute Genome Sequencing Center for Infectious Disease"/>
            <person name="Wu L."/>
            <person name="Ma J."/>
        </authorList>
    </citation>
    <scope>NUCLEOTIDE SEQUENCE [LARGE SCALE GENOMIC DNA]</scope>
    <source>
        <strain evidence="3">CGMCC 1.12922</strain>
    </source>
</reference>
<evidence type="ECO:0000313" key="3">
    <source>
        <dbReference type="Proteomes" id="UP000617355"/>
    </source>
</evidence>
<feature type="domain" description="Co-chaperone DjlA N-terminal" evidence="1">
    <location>
        <begin position="13"/>
        <end position="126"/>
    </location>
</feature>
<comment type="caution">
    <text evidence="2">The sequence shown here is derived from an EMBL/GenBank/DDBJ whole genome shotgun (WGS) entry which is preliminary data.</text>
</comment>
<name>A0ABQ1QX59_9RHOB</name>